<reference evidence="3" key="1">
    <citation type="submission" date="2015-01" db="EMBL/GenBank/DDBJ databases">
        <authorList>
            <person name="Durling Mikael"/>
        </authorList>
    </citation>
    <scope>NUCLEOTIDE SEQUENCE</scope>
</reference>
<dbReference type="Gene3D" id="1.20.990.10">
    <property type="entry name" value="NADPH-cytochrome p450 Reductase, Chain A, domain 3"/>
    <property type="match status" value="1"/>
</dbReference>
<evidence type="ECO:0000256" key="1">
    <source>
        <dbReference type="ARBA" id="ARBA00022630"/>
    </source>
</evidence>
<dbReference type="SUPFAM" id="SSF52218">
    <property type="entry name" value="Flavoproteins"/>
    <property type="match status" value="1"/>
</dbReference>
<evidence type="ECO:0000313" key="3">
    <source>
        <dbReference type="EMBL" id="CEO55232.1"/>
    </source>
</evidence>
<accession>A0A0B7KIF1</accession>
<protein>
    <recommendedName>
        <fullName evidence="2">Flavodoxin-like domain-containing protein</fullName>
    </recommendedName>
</protein>
<dbReference type="InterPro" id="IPR023173">
    <property type="entry name" value="NADPH_Cyt_P450_Rdtase_alpha"/>
</dbReference>
<organism evidence="3">
    <name type="scientific">Bionectria ochroleuca</name>
    <name type="common">Gliocladium roseum</name>
    <dbReference type="NCBI Taxonomy" id="29856"/>
    <lineage>
        <taxon>Eukaryota</taxon>
        <taxon>Fungi</taxon>
        <taxon>Dikarya</taxon>
        <taxon>Ascomycota</taxon>
        <taxon>Pezizomycotina</taxon>
        <taxon>Sordariomycetes</taxon>
        <taxon>Hypocreomycetidae</taxon>
        <taxon>Hypocreales</taxon>
        <taxon>Bionectriaceae</taxon>
        <taxon>Clonostachys</taxon>
    </lineage>
</organism>
<dbReference type="InterPro" id="IPR008254">
    <property type="entry name" value="Flavodoxin/NO_synth"/>
</dbReference>
<dbReference type="PANTHER" id="PTHR19384:SF127">
    <property type="entry name" value="BIFUNCTIONAL CYTOCHROME P450_NADPH--P450 REDUCTASE"/>
    <property type="match status" value="1"/>
</dbReference>
<dbReference type="InterPro" id="IPR001094">
    <property type="entry name" value="Flavdoxin-like"/>
</dbReference>
<dbReference type="GO" id="GO:0003958">
    <property type="term" value="F:NADPH-hemoprotein reductase activity"/>
    <property type="evidence" value="ECO:0007669"/>
    <property type="project" value="TreeGrafter"/>
</dbReference>
<dbReference type="AlphaFoldDB" id="A0A0B7KIF1"/>
<dbReference type="InterPro" id="IPR017938">
    <property type="entry name" value="Riboflavin_synthase-like_b-brl"/>
</dbReference>
<dbReference type="SUPFAM" id="SSF63380">
    <property type="entry name" value="Riboflavin synthase domain-like"/>
    <property type="match status" value="1"/>
</dbReference>
<dbReference type="GO" id="GO:0050660">
    <property type="term" value="F:flavin adenine dinucleotide binding"/>
    <property type="evidence" value="ECO:0007669"/>
    <property type="project" value="TreeGrafter"/>
</dbReference>
<dbReference type="PRINTS" id="PR00369">
    <property type="entry name" value="FLAVODOXIN"/>
</dbReference>
<proteinExistence type="predicted"/>
<feature type="domain" description="Flavodoxin-like" evidence="2">
    <location>
        <begin position="27"/>
        <end position="110"/>
    </location>
</feature>
<dbReference type="GO" id="GO:0005829">
    <property type="term" value="C:cytosol"/>
    <property type="evidence" value="ECO:0007669"/>
    <property type="project" value="TreeGrafter"/>
</dbReference>
<dbReference type="InterPro" id="IPR029039">
    <property type="entry name" value="Flavoprotein-like_sf"/>
</dbReference>
<dbReference type="Pfam" id="PF00258">
    <property type="entry name" value="Flavodoxin_1"/>
    <property type="match status" value="1"/>
</dbReference>
<name>A0A0B7KIF1_BIOOC</name>
<keyword evidence="1" id="KW-0285">Flavoprotein</keyword>
<dbReference type="PANTHER" id="PTHR19384">
    <property type="entry name" value="NITRIC OXIDE SYNTHASE-RELATED"/>
    <property type="match status" value="1"/>
</dbReference>
<gene>
    <name evidence="3" type="ORF">BN869_000011290_1</name>
</gene>
<dbReference type="GO" id="GO:0010181">
    <property type="term" value="F:FMN binding"/>
    <property type="evidence" value="ECO:0007669"/>
    <property type="project" value="InterPro"/>
</dbReference>
<sequence length="364" mass="41118">MHGFRTLKLDSIDNAQARSPSIILFRDEGELPDDAERFVPWILTRQEIGKQFWRVSHAVFGCGNSEWVTSFHNIPMLVDTRLEELGAQRLAELGKTNISTGAAFTDFEVWEVDTIRPALKECYGTSGSATERSNLNVMVSNTRTALLQHIIITKSKTLTKGCKERFKNMHLEVKLWKDMKYIPNRRLPHRAVFQPCRDYEADSYLEITSNLPVSLPVERSIPVGEVSASYVELTQPATKGLCILFHGVSVNILKLTEIADNDKTIKLLGYPARNGFNKEIVDKKLSILEVLERFPTLPIPPWLFLSMLSPMIIRQDNATITFSFLRKPSLSGIRLHIGATASYLGRLGENDFIEAHIMSVCGLR</sequence>
<evidence type="ECO:0000259" key="2">
    <source>
        <dbReference type="Pfam" id="PF00258"/>
    </source>
</evidence>
<dbReference type="Gene3D" id="3.40.50.360">
    <property type="match status" value="1"/>
</dbReference>
<dbReference type="EMBL" id="CDPU01000050">
    <property type="protein sequence ID" value="CEO55232.1"/>
    <property type="molecule type" value="Genomic_DNA"/>
</dbReference>